<organism evidence="1 2">
    <name type="scientific">Erwinia phage AH04</name>
    <dbReference type="NCBI Taxonomy" id="2869569"/>
    <lineage>
        <taxon>Viruses</taxon>
        <taxon>Duplodnaviria</taxon>
        <taxon>Heunggongvirae</taxon>
        <taxon>Uroviricota</taxon>
        <taxon>Caudoviricetes</taxon>
        <taxon>Chimalliviridae</taxon>
        <taxon>Meadowvirus</taxon>
        <taxon>Meadowvirus AH04</taxon>
    </lineage>
</organism>
<evidence type="ECO:0000313" key="2">
    <source>
        <dbReference type="Proteomes" id="UP000827517"/>
    </source>
</evidence>
<dbReference type="KEGG" id="vg:77943994"/>
<dbReference type="RefSeq" id="YP_010667861.1">
    <property type="nucleotide sequence ID" value="NC_070952.1"/>
</dbReference>
<dbReference type="GeneID" id="77943994"/>
<dbReference type="EMBL" id="MZ501267">
    <property type="protein sequence ID" value="QZA70773.1"/>
    <property type="molecule type" value="Genomic_DNA"/>
</dbReference>
<evidence type="ECO:0008006" key="3">
    <source>
        <dbReference type="Google" id="ProtNLM"/>
    </source>
</evidence>
<evidence type="ECO:0000313" key="1">
    <source>
        <dbReference type="EMBL" id="QZA70773.1"/>
    </source>
</evidence>
<sequence length="375" mass="40471">MIPQALSLGATLLQVATAFGANKKGVEVAGKVIDGAAATYNVLQTGNLAKSASKTLISPLVAIEDTLIHQDYMSDLMTVVNLRDINDVLSHFAQQGSVNGIKVSDLVDSIQPRRSGFLALQGAEAFGKSESALRAMRLKELSGMEAQAPNGKPLQNVVTINGKQVADLQDYKPLAVGRTVDASVTIDGTQLTFPLTFRQTPVPVTSGDLQKIFEAARPQDGWLARIMMAKTGEITSPELLTGEDEIKREFNIRKNDLSGYYTEVTDRASKNTMAALRTGIVSVNTQANTIIMTSETARNIELELGVRFDGSGINKIRKAVMANTIIVVNDALGLFTFYYAGNNIPEEWTQRQITVSAKKDTSMDLASLAKLFGGR</sequence>
<accession>A0AAE7X155</accession>
<proteinExistence type="predicted"/>
<keyword evidence="2" id="KW-1185">Reference proteome</keyword>
<dbReference type="Proteomes" id="UP000827517">
    <property type="component" value="Segment"/>
</dbReference>
<reference evidence="1" key="1">
    <citation type="submission" date="2021-07" db="EMBL/GenBank/DDBJ databases">
        <authorList>
            <person name="Roth S.J."/>
            <person name="Krukonis G.P."/>
            <person name="Delesalle V.A."/>
        </authorList>
    </citation>
    <scope>NUCLEOTIDE SEQUENCE</scope>
</reference>
<name>A0AAE7X155_9CAUD</name>
<protein>
    <recommendedName>
        <fullName evidence="3">Virion structural protein</fullName>
    </recommendedName>
</protein>
<gene>
    <name evidence="1" type="primary">107</name>
    <name evidence="1" type="ORF">AH04_107</name>
</gene>